<evidence type="ECO:0000313" key="2">
    <source>
        <dbReference type="Proteomes" id="UP001597560"/>
    </source>
</evidence>
<proteinExistence type="predicted"/>
<comment type="caution">
    <text evidence="1">The sequence shown here is derived from an EMBL/GenBank/DDBJ whole genome shotgun (WGS) entry which is preliminary data.</text>
</comment>
<name>A0ABW6B4D8_9SPHI</name>
<organism evidence="1 2">
    <name type="scientific">Olivibacter jilunii</name>
    <dbReference type="NCBI Taxonomy" id="985016"/>
    <lineage>
        <taxon>Bacteria</taxon>
        <taxon>Pseudomonadati</taxon>
        <taxon>Bacteroidota</taxon>
        <taxon>Sphingobacteriia</taxon>
        <taxon>Sphingobacteriales</taxon>
        <taxon>Sphingobacteriaceae</taxon>
        <taxon>Olivibacter</taxon>
    </lineage>
</organism>
<evidence type="ECO:0000313" key="1">
    <source>
        <dbReference type="EMBL" id="MFD2964365.1"/>
    </source>
</evidence>
<reference evidence="2" key="1">
    <citation type="journal article" date="2019" name="Int. J. Syst. Evol. Microbiol.">
        <title>The Global Catalogue of Microorganisms (GCM) 10K type strain sequencing project: providing services to taxonomists for standard genome sequencing and annotation.</title>
        <authorList>
            <consortium name="The Broad Institute Genomics Platform"/>
            <consortium name="The Broad Institute Genome Sequencing Center for Infectious Disease"/>
            <person name="Wu L."/>
            <person name="Ma J."/>
        </authorList>
    </citation>
    <scope>NUCLEOTIDE SEQUENCE [LARGE SCALE GENOMIC DNA]</scope>
    <source>
        <strain evidence="2">KCTC 23098</strain>
    </source>
</reference>
<dbReference type="RefSeq" id="WP_377612565.1">
    <property type="nucleotide sequence ID" value="NZ_JBHUPA010000016.1"/>
</dbReference>
<protein>
    <submittedName>
        <fullName evidence="1">Uncharacterized protein</fullName>
    </submittedName>
</protein>
<sequence length="96" mass="10293">MNALPEKKGVATFFLPWSCLSPAGLGKIKASSFLSVSPAGGGLYGQKHNLPNTKQKKPVMPFRLKTGVPDLNFGARLGTVQTDSHIHSTLCCYVYA</sequence>
<keyword evidence="2" id="KW-1185">Reference proteome</keyword>
<dbReference type="Proteomes" id="UP001597560">
    <property type="component" value="Unassembled WGS sequence"/>
</dbReference>
<dbReference type="EMBL" id="JBHUPA010000016">
    <property type="protein sequence ID" value="MFD2964365.1"/>
    <property type="molecule type" value="Genomic_DNA"/>
</dbReference>
<gene>
    <name evidence="1" type="ORF">ACFS6J_21370</name>
</gene>
<accession>A0ABW6B4D8</accession>